<sequence length="149" mass="16473">MNHLTKFPAVEDKLKLATPVIGLITVILSGVSLRPGSDLFLLITAIVGFLSSSGLIVAKYFDWIDETKTKLWRWADVIFHGVLCVLLTFGWVICMVNIFTLWSLVTGGMLTARFFSLISASMDIGFYGVIAWTKYMKIKGGPAPHDTIT</sequence>
<keyword evidence="1" id="KW-1133">Transmembrane helix</keyword>
<reference evidence="2" key="1">
    <citation type="submission" date="2021-06" db="EMBL/GenBank/DDBJ databases">
        <authorList>
            <person name="Hodson N. C."/>
            <person name="Mongue J. A."/>
            <person name="Jaron S. K."/>
        </authorList>
    </citation>
    <scope>NUCLEOTIDE SEQUENCE</scope>
</reference>
<name>A0A8J2LMW2_9HEXA</name>
<evidence type="ECO:0000313" key="2">
    <source>
        <dbReference type="EMBL" id="CAG7835144.1"/>
    </source>
</evidence>
<keyword evidence="1" id="KW-0812">Transmembrane</keyword>
<feature type="transmembrane region" description="Helical" evidence="1">
    <location>
        <begin position="39"/>
        <end position="58"/>
    </location>
</feature>
<feature type="transmembrane region" description="Helical" evidence="1">
    <location>
        <begin position="78"/>
        <end position="102"/>
    </location>
</feature>
<gene>
    <name evidence="2" type="ORF">AFUS01_LOCUS44557</name>
</gene>
<proteinExistence type="predicted"/>
<protein>
    <submittedName>
        <fullName evidence="2">Uncharacterized protein</fullName>
    </submittedName>
</protein>
<dbReference type="EMBL" id="CAJVCH010570539">
    <property type="protein sequence ID" value="CAG7835144.1"/>
    <property type="molecule type" value="Genomic_DNA"/>
</dbReference>
<dbReference type="Proteomes" id="UP000708208">
    <property type="component" value="Unassembled WGS sequence"/>
</dbReference>
<accession>A0A8J2LMW2</accession>
<keyword evidence="3" id="KW-1185">Reference proteome</keyword>
<evidence type="ECO:0000313" key="3">
    <source>
        <dbReference type="Proteomes" id="UP000708208"/>
    </source>
</evidence>
<feature type="transmembrane region" description="Helical" evidence="1">
    <location>
        <begin position="114"/>
        <end position="132"/>
    </location>
</feature>
<keyword evidence="1" id="KW-0472">Membrane</keyword>
<dbReference type="AlphaFoldDB" id="A0A8J2LMW2"/>
<evidence type="ECO:0000256" key="1">
    <source>
        <dbReference type="SAM" id="Phobius"/>
    </source>
</evidence>
<comment type="caution">
    <text evidence="2">The sequence shown here is derived from an EMBL/GenBank/DDBJ whole genome shotgun (WGS) entry which is preliminary data.</text>
</comment>
<organism evidence="2 3">
    <name type="scientific">Allacma fusca</name>
    <dbReference type="NCBI Taxonomy" id="39272"/>
    <lineage>
        <taxon>Eukaryota</taxon>
        <taxon>Metazoa</taxon>
        <taxon>Ecdysozoa</taxon>
        <taxon>Arthropoda</taxon>
        <taxon>Hexapoda</taxon>
        <taxon>Collembola</taxon>
        <taxon>Symphypleona</taxon>
        <taxon>Sminthuridae</taxon>
        <taxon>Allacma</taxon>
    </lineage>
</organism>